<evidence type="ECO:0000313" key="1">
    <source>
        <dbReference type="EMBL" id="EQC27992.1"/>
    </source>
</evidence>
<sequence>MALPVMTTLMVVVWRDWWTLLILPALAFALEVPLLPPSWCRRLERQCLTPGGGTGPCDPDRTLSQVKLTLLYLDVALFVLSEVAAYLAPASLAPKAFCGLGLTLLASLGHMDGFHLGTAHNASLRHDQSVD</sequence>
<proteinExistence type="predicted"/>
<evidence type="ECO:0000313" key="2">
    <source>
        <dbReference type="Proteomes" id="UP000030762"/>
    </source>
</evidence>
<dbReference type="RefSeq" id="XP_008618605.1">
    <property type="nucleotide sequence ID" value="XM_008620383.1"/>
</dbReference>
<accession>T0REI5</accession>
<protein>
    <submittedName>
        <fullName evidence="1">Uncharacterized protein</fullName>
    </submittedName>
</protein>
<dbReference type="InParanoid" id="T0REI5"/>
<reference evidence="1 2" key="1">
    <citation type="submission" date="2012-04" db="EMBL/GenBank/DDBJ databases">
        <title>The Genome Sequence of Saprolegnia declina VS20.</title>
        <authorList>
            <consortium name="The Broad Institute Genome Sequencing Platform"/>
            <person name="Russ C."/>
            <person name="Nusbaum C."/>
            <person name="Tyler B."/>
            <person name="van West P."/>
            <person name="Dieguez-Uribeondo J."/>
            <person name="de Bruijn I."/>
            <person name="Tripathy S."/>
            <person name="Jiang R."/>
            <person name="Young S.K."/>
            <person name="Zeng Q."/>
            <person name="Gargeya S."/>
            <person name="Fitzgerald M."/>
            <person name="Haas B."/>
            <person name="Abouelleil A."/>
            <person name="Alvarado L."/>
            <person name="Arachchi H.M."/>
            <person name="Berlin A."/>
            <person name="Chapman S.B."/>
            <person name="Goldberg J."/>
            <person name="Griggs A."/>
            <person name="Gujja S."/>
            <person name="Hansen M."/>
            <person name="Howarth C."/>
            <person name="Imamovic A."/>
            <person name="Larimer J."/>
            <person name="McCowen C."/>
            <person name="Montmayeur A."/>
            <person name="Murphy C."/>
            <person name="Neiman D."/>
            <person name="Pearson M."/>
            <person name="Priest M."/>
            <person name="Roberts A."/>
            <person name="Saif S."/>
            <person name="Shea T."/>
            <person name="Sisk P."/>
            <person name="Sykes S."/>
            <person name="Wortman J."/>
            <person name="Nusbaum C."/>
            <person name="Birren B."/>
        </authorList>
    </citation>
    <scope>NUCLEOTIDE SEQUENCE [LARGE SCALE GENOMIC DNA]</scope>
    <source>
        <strain evidence="1 2">VS20</strain>
    </source>
</reference>
<dbReference type="AlphaFoldDB" id="T0REI5"/>
<name>T0REI5_SAPDV</name>
<organism evidence="1 2">
    <name type="scientific">Saprolegnia diclina (strain VS20)</name>
    <dbReference type="NCBI Taxonomy" id="1156394"/>
    <lineage>
        <taxon>Eukaryota</taxon>
        <taxon>Sar</taxon>
        <taxon>Stramenopiles</taxon>
        <taxon>Oomycota</taxon>
        <taxon>Saprolegniomycetes</taxon>
        <taxon>Saprolegniales</taxon>
        <taxon>Saprolegniaceae</taxon>
        <taxon>Saprolegnia</taxon>
    </lineage>
</organism>
<dbReference type="OrthoDB" id="10502783at2759"/>
<gene>
    <name evidence="1" type="ORF">SDRG_14267</name>
</gene>
<dbReference type="VEuPathDB" id="FungiDB:SDRG_14267"/>
<dbReference type="Proteomes" id="UP000030762">
    <property type="component" value="Unassembled WGS sequence"/>
</dbReference>
<dbReference type="GeneID" id="19954994"/>
<dbReference type="EMBL" id="JH767200">
    <property type="protein sequence ID" value="EQC27992.1"/>
    <property type="molecule type" value="Genomic_DNA"/>
</dbReference>
<keyword evidence="2" id="KW-1185">Reference proteome</keyword>